<evidence type="ECO:0000313" key="2">
    <source>
        <dbReference type="EMBL" id="KAJ4455339.1"/>
    </source>
</evidence>
<protein>
    <recommendedName>
        <fullName evidence="4">F-box domain-containing protein</fullName>
    </recommendedName>
</protein>
<evidence type="ECO:0008006" key="4">
    <source>
        <dbReference type="Google" id="ProtNLM"/>
    </source>
</evidence>
<gene>
    <name evidence="2" type="ORF">PAPYR_9729</name>
</gene>
<organism evidence="2 3">
    <name type="scientific">Paratrimastix pyriformis</name>
    <dbReference type="NCBI Taxonomy" id="342808"/>
    <lineage>
        <taxon>Eukaryota</taxon>
        <taxon>Metamonada</taxon>
        <taxon>Preaxostyla</taxon>
        <taxon>Paratrimastigidae</taxon>
        <taxon>Paratrimastix</taxon>
    </lineage>
</organism>
<reference evidence="2" key="1">
    <citation type="journal article" date="2022" name="bioRxiv">
        <title>Genomics of Preaxostyla Flagellates Illuminates Evolutionary Transitions and the Path Towards Mitochondrial Loss.</title>
        <authorList>
            <person name="Novak L.V.F."/>
            <person name="Treitli S.C."/>
            <person name="Pyrih J."/>
            <person name="Halakuc P."/>
            <person name="Pipaliya S.V."/>
            <person name="Vacek V."/>
            <person name="Brzon O."/>
            <person name="Soukal P."/>
            <person name="Eme L."/>
            <person name="Dacks J.B."/>
            <person name="Karnkowska A."/>
            <person name="Elias M."/>
            <person name="Hampl V."/>
        </authorList>
    </citation>
    <scope>NUCLEOTIDE SEQUENCE</scope>
    <source>
        <strain evidence="2">RCP-MX</strain>
    </source>
</reference>
<dbReference type="Proteomes" id="UP001141327">
    <property type="component" value="Unassembled WGS sequence"/>
</dbReference>
<proteinExistence type="predicted"/>
<accession>A0ABQ8U7P3</accession>
<sequence>MIHKKPTQIALGVEDLEDIIVRLRNQQTQQSPQTSSASSPEREALIQSIEQHQKKLDVEKRIGFVSSMSPIPTVKCLHFPVPAWLCLPWANFCPPTAVVGMISCIRAAGTNTPLDAEADRWLPYQGEANSESARVDLAHADARHGSPLGRDGEIATMTNSDRRPSGQDILPPNTTASSSASQLASTKIAILPVCPFPRLMELPDDVWLHLADADASLAMHCTLSAINHRLRGLMGLPPLRAIIGRCAGSLRFLSICVDERMLWLPPMPNLRTLFLMANMGAPMPILHQCPNLVVLGMPHFSTKVPVAFTRELEAITEVESADVDESVKVTIGGGDPTGAWAGHEEGRQSLFLPARVRRLALQCHPADVPALLGHLPNLTHLELIPSTSQTPDGMEAFMRSLAQACPRLAELHLGPNVALTTPEDLAEVGPVLVSLSGRLTITADPVVTMSLAKLRRCHLQLRTDLKAITLDLPQVQELSLSVPASLVGLSLRCPWLRSVSITIREPGSTAPAPQAPLCIDCQAHLPLSSIELRSPLAPDMRIYESCCAPLVAAVTGSVDVRRSCPNAETD</sequence>
<dbReference type="SUPFAM" id="SSF52047">
    <property type="entry name" value="RNI-like"/>
    <property type="match status" value="1"/>
</dbReference>
<keyword evidence="3" id="KW-1185">Reference proteome</keyword>
<evidence type="ECO:0000256" key="1">
    <source>
        <dbReference type="SAM" id="MobiDB-lite"/>
    </source>
</evidence>
<feature type="region of interest" description="Disordered" evidence="1">
    <location>
        <begin position="141"/>
        <end position="180"/>
    </location>
</feature>
<evidence type="ECO:0000313" key="3">
    <source>
        <dbReference type="Proteomes" id="UP001141327"/>
    </source>
</evidence>
<dbReference type="EMBL" id="JAPMOS010000111">
    <property type="protein sequence ID" value="KAJ4455339.1"/>
    <property type="molecule type" value="Genomic_DNA"/>
</dbReference>
<name>A0ABQ8U7P3_9EUKA</name>
<dbReference type="InterPro" id="IPR032675">
    <property type="entry name" value="LRR_dom_sf"/>
</dbReference>
<dbReference type="Gene3D" id="3.80.10.10">
    <property type="entry name" value="Ribonuclease Inhibitor"/>
    <property type="match status" value="1"/>
</dbReference>
<comment type="caution">
    <text evidence="2">The sequence shown here is derived from an EMBL/GenBank/DDBJ whole genome shotgun (WGS) entry which is preliminary data.</text>
</comment>